<dbReference type="PANTHER" id="PTHR33164:SF43">
    <property type="entry name" value="HTH-TYPE TRANSCRIPTIONAL REPRESSOR YETL"/>
    <property type="match status" value="1"/>
</dbReference>
<evidence type="ECO:0000256" key="2">
    <source>
        <dbReference type="ARBA" id="ARBA00023125"/>
    </source>
</evidence>
<dbReference type="PROSITE" id="PS50995">
    <property type="entry name" value="HTH_MARR_2"/>
    <property type="match status" value="1"/>
</dbReference>
<keyword evidence="6" id="KW-1185">Reference proteome</keyword>
<name>A0A7S7NTY7_PALFE</name>
<dbReference type="Gene3D" id="1.10.10.10">
    <property type="entry name" value="Winged helix-like DNA-binding domain superfamily/Winged helix DNA-binding domain"/>
    <property type="match status" value="1"/>
</dbReference>
<keyword evidence="3" id="KW-0804">Transcription</keyword>
<gene>
    <name evidence="5" type="ORF">IRI77_06775</name>
</gene>
<feature type="domain" description="HTH marR-type" evidence="4">
    <location>
        <begin position="14"/>
        <end position="144"/>
    </location>
</feature>
<dbReference type="InterPro" id="IPR036388">
    <property type="entry name" value="WH-like_DNA-bd_sf"/>
</dbReference>
<dbReference type="RefSeq" id="WP_194451313.1">
    <property type="nucleotide sequence ID" value="NZ_CP063849.1"/>
</dbReference>
<dbReference type="InterPro" id="IPR039422">
    <property type="entry name" value="MarR/SlyA-like"/>
</dbReference>
<dbReference type="GO" id="GO:0003700">
    <property type="term" value="F:DNA-binding transcription factor activity"/>
    <property type="evidence" value="ECO:0007669"/>
    <property type="project" value="InterPro"/>
</dbReference>
<dbReference type="PANTHER" id="PTHR33164">
    <property type="entry name" value="TRANSCRIPTIONAL REGULATOR, MARR FAMILY"/>
    <property type="match status" value="1"/>
</dbReference>
<dbReference type="SUPFAM" id="SSF46785">
    <property type="entry name" value="Winged helix' DNA-binding domain"/>
    <property type="match status" value="1"/>
</dbReference>
<dbReference type="SMART" id="SM00347">
    <property type="entry name" value="HTH_MARR"/>
    <property type="match status" value="1"/>
</dbReference>
<dbReference type="Pfam" id="PF12802">
    <property type="entry name" value="MarR_2"/>
    <property type="match status" value="1"/>
</dbReference>
<dbReference type="EMBL" id="CP063849">
    <property type="protein sequence ID" value="QOY89651.1"/>
    <property type="molecule type" value="Genomic_DNA"/>
</dbReference>
<organism evidence="5 6">
    <name type="scientific">Paludibaculum fermentans</name>
    <dbReference type="NCBI Taxonomy" id="1473598"/>
    <lineage>
        <taxon>Bacteria</taxon>
        <taxon>Pseudomonadati</taxon>
        <taxon>Acidobacteriota</taxon>
        <taxon>Terriglobia</taxon>
        <taxon>Bryobacterales</taxon>
        <taxon>Bryobacteraceae</taxon>
        <taxon>Paludibaculum</taxon>
    </lineage>
</organism>
<dbReference type="InterPro" id="IPR000835">
    <property type="entry name" value="HTH_MarR-typ"/>
</dbReference>
<reference evidence="5 6" key="1">
    <citation type="submission" date="2020-10" db="EMBL/GenBank/DDBJ databases">
        <title>Complete genome sequence of Paludibaculum fermentans P105T, a facultatively anaerobic acidobacterium capable of dissimilatory Fe(III) reduction.</title>
        <authorList>
            <person name="Dedysh S.N."/>
            <person name="Beletsky A.V."/>
            <person name="Kulichevskaya I.S."/>
            <person name="Mardanov A.V."/>
            <person name="Ravin N.V."/>
        </authorList>
    </citation>
    <scope>NUCLEOTIDE SEQUENCE [LARGE SCALE GENOMIC DNA]</scope>
    <source>
        <strain evidence="5 6">P105</strain>
    </source>
</reference>
<sequence>MITTGRKPLSAVEYQELAEFRYQIRRFLQFSEAIAKAEGLEPQHHQALLALKGLPYGLEPTIGAVAERLFLRHQSAVGLVDRMERGGLVQRVAAKADGRQVLVKLTPHGEEVLAHLSLTHREELEETAPQLSKALRAIIRRSAQGGLA</sequence>
<accession>A0A7S7NTY7</accession>
<dbReference type="KEGG" id="pfer:IRI77_06775"/>
<evidence type="ECO:0000256" key="3">
    <source>
        <dbReference type="ARBA" id="ARBA00023163"/>
    </source>
</evidence>
<evidence type="ECO:0000313" key="6">
    <source>
        <dbReference type="Proteomes" id="UP000593892"/>
    </source>
</evidence>
<dbReference type="InterPro" id="IPR036390">
    <property type="entry name" value="WH_DNA-bd_sf"/>
</dbReference>
<proteinExistence type="predicted"/>
<dbReference type="Proteomes" id="UP000593892">
    <property type="component" value="Chromosome"/>
</dbReference>
<evidence type="ECO:0000313" key="5">
    <source>
        <dbReference type="EMBL" id="QOY89651.1"/>
    </source>
</evidence>
<dbReference type="GO" id="GO:0006950">
    <property type="term" value="P:response to stress"/>
    <property type="evidence" value="ECO:0007669"/>
    <property type="project" value="TreeGrafter"/>
</dbReference>
<dbReference type="PROSITE" id="PS01117">
    <property type="entry name" value="HTH_MARR_1"/>
    <property type="match status" value="1"/>
</dbReference>
<dbReference type="AlphaFoldDB" id="A0A7S7NTY7"/>
<evidence type="ECO:0000259" key="4">
    <source>
        <dbReference type="PROSITE" id="PS50995"/>
    </source>
</evidence>
<dbReference type="InterPro" id="IPR023187">
    <property type="entry name" value="Tscrpt_reg_MarR-type_CS"/>
</dbReference>
<evidence type="ECO:0000256" key="1">
    <source>
        <dbReference type="ARBA" id="ARBA00023015"/>
    </source>
</evidence>
<dbReference type="GO" id="GO:0003677">
    <property type="term" value="F:DNA binding"/>
    <property type="evidence" value="ECO:0007669"/>
    <property type="project" value="UniProtKB-KW"/>
</dbReference>
<protein>
    <submittedName>
        <fullName evidence="5">MarR family transcriptional regulator</fullName>
    </submittedName>
</protein>
<keyword evidence="1" id="KW-0805">Transcription regulation</keyword>
<keyword evidence="2" id="KW-0238">DNA-binding</keyword>